<evidence type="ECO:0000256" key="2">
    <source>
        <dbReference type="ARBA" id="ARBA00022475"/>
    </source>
</evidence>
<feature type="transmembrane region" description="Helical" evidence="8">
    <location>
        <begin position="122"/>
        <end position="140"/>
    </location>
</feature>
<keyword evidence="6 8" id="KW-0472">Membrane</keyword>
<dbReference type="Pfam" id="PF09594">
    <property type="entry name" value="GT87"/>
    <property type="match status" value="1"/>
</dbReference>
<dbReference type="InterPro" id="IPR018584">
    <property type="entry name" value="GT87"/>
</dbReference>
<evidence type="ECO:0000256" key="4">
    <source>
        <dbReference type="ARBA" id="ARBA00022692"/>
    </source>
</evidence>
<dbReference type="Gene3D" id="3.50.50.60">
    <property type="entry name" value="FAD/NAD(P)-binding domain"/>
    <property type="match status" value="2"/>
</dbReference>
<sequence>MSKPPVKGPSKPFRAPMRITVPSRSDAFLRKFTELIGGPLGKHSNPGRINPGFFTIERVLVLLTVVAALLAVASKNACRLNGWGGTNSYAWACYSDWTALFGARGFAENAFAPFATGAEFEYPVLMSVVASVTAALIPAGEFNRALAFFDLNFLLVVGLWIMVVVVTARTAGRRPWDAAMVALAPGIILASSINWDMWAVAFLALGMLAFSREKTFLAGVLIGLGTAMKVFPLLFFGAVIVLAIRSGRYRPLVVSVAGAALSWLAVNLPMAIMNFEAWKHFFTFTEDRGAGLSSFWHIYNVTASVVPGMPELGASVINSLAMGLFVVSCTGIAYLGLKAPTAPRLSQLVFLIVASFILFNKVYSPQFVVWLVPLVALAWPKWKDFLVWQLFEVLHFWAIWMYLYASSADIKASNTFPTSFYVFAVLGHMIATGYLMYKVSRSMFEPDVDPVRRVGQLDPQAGAFAGAADKFVLGAKNMSHDVAVIGAGPNGLAAALTMARAGLSVRLIERNSTIGGAARTVELGYPGAIHDVGSAVHPMSLLSPFFHEIGLREHVDFVVPQISFAHPLPDGRAGIAWRDLARTVEDLGADGPGYRRIVGPVVERMAGTADLLLHPLLRVPRQLGALSVFGLRAAQLMVPGLGTGELAAAMIAGCAAHTAGGGRGPAATGAGLFLAASAHSGGWPIPMGGSQAISDTLAAMFTQAGGRIELDSEVTDLAQLPEKTVLFNTSPEAMASIAGGVLPQKYRKVLTGTRRAPGSCLIHYVLNAPVPWRNQELADAGTVHLGGTAAQIGHEERRVRTDVSEAPYAIVSQPSRFDPSRAPAGKHVLWAYCHVPNGNPADLTTVMNRQLEAVAPGFIDTIEYSQAVTAPGLASQNPNLVGGDLSGGATDMRGMLIRPTLSADPWRTPAQGIYLASSSTPPGPSVHGMSGHLAAQSALLHEFGILP</sequence>
<feature type="transmembrane region" description="Helical" evidence="8">
    <location>
        <begin position="251"/>
        <end position="272"/>
    </location>
</feature>
<evidence type="ECO:0000256" key="7">
    <source>
        <dbReference type="ARBA" id="ARBA00024033"/>
    </source>
</evidence>
<feature type="transmembrane region" description="Helical" evidence="8">
    <location>
        <begin position="52"/>
        <end position="73"/>
    </location>
</feature>
<organism evidence="9 10">
    <name type="scientific">Paeniglutamicibacter gangotriensis</name>
    <dbReference type="NCBI Taxonomy" id="254787"/>
    <lineage>
        <taxon>Bacteria</taxon>
        <taxon>Bacillati</taxon>
        <taxon>Actinomycetota</taxon>
        <taxon>Actinomycetes</taxon>
        <taxon>Micrococcales</taxon>
        <taxon>Micrococcaceae</taxon>
        <taxon>Paeniglutamicibacter</taxon>
    </lineage>
</organism>
<accession>A0A5B0EKV4</accession>
<evidence type="ECO:0000256" key="1">
    <source>
        <dbReference type="ARBA" id="ARBA00004651"/>
    </source>
</evidence>
<feature type="transmembrane region" description="Helical" evidence="8">
    <location>
        <begin position="316"/>
        <end position="337"/>
    </location>
</feature>
<feature type="transmembrane region" description="Helical" evidence="8">
    <location>
        <begin position="349"/>
        <end position="379"/>
    </location>
</feature>
<keyword evidence="2" id="KW-1003">Cell membrane</keyword>
<comment type="caution">
    <text evidence="9">The sequence shown here is derived from an EMBL/GenBank/DDBJ whole genome shotgun (WGS) entry which is preliminary data.</text>
</comment>
<comment type="subcellular location">
    <subcellularLocation>
        <location evidence="1">Cell membrane</location>
        <topology evidence="1">Multi-pass membrane protein</topology>
    </subcellularLocation>
</comment>
<keyword evidence="4 8" id="KW-0812">Transmembrane</keyword>
<proteinExistence type="inferred from homology"/>
<evidence type="ECO:0000256" key="3">
    <source>
        <dbReference type="ARBA" id="ARBA00022679"/>
    </source>
</evidence>
<feature type="transmembrane region" description="Helical" evidence="8">
    <location>
        <begin position="385"/>
        <end position="404"/>
    </location>
</feature>
<dbReference type="GO" id="GO:0005886">
    <property type="term" value="C:plasma membrane"/>
    <property type="evidence" value="ECO:0007669"/>
    <property type="project" value="UniProtKB-SubCell"/>
</dbReference>
<dbReference type="RefSeq" id="WP_149618613.1">
    <property type="nucleotide sequence ID" value="NZ_VOBL01000002.1"/>
</dbReference>
<evidence type="ECO:0000313" key="9">
    <source>
        <dbReference type="EMBL" id="KAA0979376.1"/>
    </source>
</evidence>
<keyword evidence="3" id="KW-0808">Transferase</keyword>
<dbReference type="Proteomes" id="UP000323856">
    <property type="component" value="Unassembled WGS sequence"/>
</dbReference>
<feature type="transmembrane region" description="Helical" evidence="8">
    <location>
        <begin position="416"/>
        <end position="437"/>
    </location>
</feature>
<dbReference type="EMBL" id="VOBL01000002">
    <property type="protein sequence ID" value="KAA0979376.1"/>
    <property type="molecule type" value="Genomic_DNA"/>
</dbReference>
<comment type="similarity">
    <text evidence="7">Belongs to the glycosyltransferase 87 family.</text>
</comment>
<feature type="transmembrane region" description="Helical" evidence="8">
    <location>
        <begin position="216"/>
        <end position="244"/>
    </location>
</feature>
<dbReference type="InterPro" id="IPR036188">
    <property type="entry name" value="FAD/NAD-bd_sf"/>
</dbReference>
<dbReference type="PRINTS" id="PR00411">
    <property type="entry name" value="PNDRDTASEI"/>
</dbReference>
<dbReference type="OrthoDB" id="833207at2"/>
<evidence type="ECO:0000313" key="10">
    <source>
        <dbReference type="Proteomes" id="UP000323856"/>
    </source>
</evidence>
<feature type="transmembrane region" description="Helical" evidence="8">
    <location>
        <begin position="180"/>
        <end position="210"/>
    </location>
</feature>
<keyword evidence="5 8" id="KW-1133">Transmembrane helix</keyword>
<evidence type="ECO:0000256" key="5">
    <source>
        <dbReference type="ARBA" id="ARBA00022989"/>
    </source>
</evidence>
<dbReference type="PANTHER" id="PTHR10668:SF105">
    <property type="entry name" value="DEHYDROGENASE-RELATED"/>
    <property type="match status" value="1"/>
</dbReference>
<dbReference type="Gene3D" id="3.90.660.50">
    <property type="match status" value="1"/>
</dbReference>
<feature type="transmembrane region" description="Helical" evidence="8">
    <location>
        <begin position="146"/>
        <end position="168"/>
    </location>
</feature>
<reference evidence="9 10" key="1">
    <citation type="submission" date="2019-07" db="EMBL/GenBank/DDBJ databases">
        <title>Analysis of the biochemical properties, biological activity and biotechnological potential of siderophores and biosurfactants produced by Antarctic psychrotolerant bacteria.</title>
        <authorList>
            <person name="Styczynski M."/>
            <person name="Krucon T."/>
            <person name="Decewicz P."/>
            <person name="Dziewit L."/>
        </authorList>
    </citation>
    <scope>NUCLEOTIDE SEQUENCE [LARGE SCALE GENOMIC DNA]</scope>
    <source>
        <strain evidence="9 10">ANT_H27</strain>
    </source>
</reference>
<dbReference type="AlphaFoldDB" id="A0A5B0EKV4"/>
<gene>
    <name evidence="9" type="ORF">FQ154_02840</name>
</gene>
<dbReference type="SUPFAM" id="SSF51905">
    <property type="entry name" value="FAD/NAD(P)-binding domain"/>
    <property type="match status" value="1"/>
</dbReference>
<name>A0A5B0EKV4_9MICC</name>
<dbReference type="GO" id="GO:0016758">
    <property type="term" value="F:hexosyltransferase activity"/>
    <property type="evidence" value="ECO:0007669"/>
    <property type="project" value="InterPro"/>
</dbReference>
<evidence type="ECO:0000256" key="6">
    <source>
        <dbReference type="ARBA" id="ARBA00023136"/>
    </source>
</evidence>
<dbReference type="PANTHER" id="PTHR10668">
    <property type="entry name" value="PHYTOENE DEHYDROGENASE"/>
    <property type="match status" value="1"/>
</dbReference>
<dbReference type="Pfam" id="PF13450">
    <property type="entry name" value="NAD_binding_8"/>
    <property type="match status" value="1"/>
</dbReference>
<evidence type="ECO:0000256" key="8">
    <source>
        <dbReference type="SAM" id="Phobius"/>
    </source>
</evidence>
<protein>
    <submittedName>
        <fullName evidence="9">FAD-dependent oxidoreductase</fullName>
    </submittedName>
</protein>